<dbReference type="RefSeq" id="WP_048100651.1">
    <property type="nucleotide sequence ID" value="NZ_JFZT01000062.1"/>
</dbReference>
<dbReference type="GO" id="GO:0140097">
    <property type="term" value="F:catalytic activity, acting on DNA"/>
    <property type="evidence" value="ECO:0007669"/>
    <property type="project" value="UniProtKB-ARBA"/>
</dbReference>
<dbReference type="PANTHER" id="PTHR11274:SF0">
    <property type="entry name" value="GENERAL TRANSCRIPTION AND DNA REPAIR FACTOR IIH HELICASE SUBUNIT XPB"/>
    <property type="match status" value="1"/>
</dbReference>
<dbReference type="Proteomes" id="UP000024332">
    <property type="component" value="Unassembled WGS sequence"/>
</dbReference>
<keyword evidence="2" id="KW-0378">Hydrolase</keyword>
<dbReference type="InterPro" id="IPR006935">
    <property type="entry name" value="Helicase/UvrB_N"/>
</dbReference>
<dbReference type="EMBL" id="JFZT01000062">
    <property type="protein sequence ID" value="EZQ01734.1"/>
    <property type="molecule type" value="Genomic_DNA"/>
</dbReference>
<comment type="caution">
    <text evidence="7">The sequence shown here is derived from an EMBL/GenBank/DDBJ whole genome shotgun (WGS) entry which is preliminary data.</text>
</comment>
<keyword evidence="8" id="KW-1185">Reference proteome</keyword>
<organism evidence="7 8">
    <name type="scientific">Candidatus Acidianus copahuensis</name>
    <dbReference type="NCBI Taxonomy" id="1160895"/>
    <lineage>
        <taxon>Archaea</taxon>
        <taxon>Thermoproteota</taxon>
        <taxon>Thermoprotei</taxon>
        <taxon>Sulfolobales</taxon>
        <taxon>Sulfolobaceae</taxon>
        <taxon>Acidianus</taxon>
    </lineage>
</organism>
<evidence type="ECO:0000256" key="3">
    <source>
        <dbReference type="ARBA" id="ARBA00022806"/>
    </source>
</evidence>
<gene>
    <name evidence="7" type="ORF">CM19_12410</name>
</gene>
<protein>
    <submittedName>
        <fullName evidence="7">Helicase</fullName>
    </submittedName>
</protein>
<dbReference type="PROSITE" id="PS51194">
    <property type="entry name" value="HELICASE_CTER"/>
    <property type="match status" value="1"/>
</dbReference>
<evidence type="ECO:0000256" key="4">
    <source>
        <dbReference type="ARBA" id="ARBA00022840"/>
    </source>
</evidence>
<dbReference type="InterPro" id="IPR027417">
    <property type="entry name" value="P-loop_NTPase"/>
</dbReference>
<keyword evidence="3 7" id="KW-0347">Helicase</keyword>
<dbReference type="STRING" id="1160895.CM19_12410"/>
<keyword evidence="4" id="KW-0067">ATP-binding</keyword>
<evidence type="ECO:0000256" key="2">
    <source>
        <dbReference type="ARBA" id="ARBA00022801"/>
    </source>
</evidence>
<sequence>MVTLRYFKGLLVSDHYAPGLSWRDETRGYTGLAYKYEEVLNYFREEGIEIKDEVIDPIPFPIIRDKLELRDYQMKALRSWFKKGKKGVIVLPTGSGKTAVGIKAISSLKVSSLIVVPTIDLLDQWSQKVEDFLGFLPGKVGGGYNEVDAITIITYDSAYARIEEIGNKFPLVIFDEVHHLPSEGYTNIAEMLASPYRLGLTATPERPDGRHTVLPRLVGPIIYRVSPSDLSGKYLAEFEMKRVYVELAEDERKQYEELRSKLNTFLKKNKISLNNLYAFHRLLRMASKNREAREALLAWHNALRIAVNSKSKIEKLREILAENRNDKIIIFTRDVDMAYSISMEFLIPAVTYKTDKDERSEILRKFKEGKYKVIVASSVLDEGVDVPDASIAVVLGGYGTSRQLLQRLGRVLRKNGDKRAQMIEIVTKRTSDYNLSRRRHNASI</sequence>
<evidence type="ECO:0000313" key="8">
    <source>
        <dbReference type="Proteomes" id="UP000024332"/>
    </source>
</evidence>
<dbReference type="GO" id="GO:0003677">
    <property type="term" value="F:DNA binding"/>
    <property type="evidence" value="ECO:0007669"/>
    <property type="project" value="InterPro"/>
</dbReference>
<dbReference type="InterPro" id="IPR001650">
    <property type="entry name" value="Helicase_C-like"/>
</dbReference>
<reference evidence="7 8" key="1">
    <citation type="submission" date="2014-03" db="EMBL/GenBank/DDBJ databases">
        <title>Draft genome sequence of the novel thermoacidophilic archaea Acidianus copahuensis ALE1 strain, isolated from Copahue volcanic area in Neuquen Argentina.</title>
        <authorList>
            <person name="Urbieta M.S."/>
            <person name="Rascovan N."/>
            <person name="Castro C."/>
            <person name="Revale S."/>
            <person name="Giaveno M.A."/>
            <person name="Vazquez M.P."/>
            <person name="Donati E.R."/>
        </authorList>
    </citation>
    <scope>NUCLEOTIDE SEQUENCE [LARGE SCALE GENOMIC DNA]</scope>
    <source>
        <strain evidence="7 8">ALE1</strain>
    </source>
</reference>
<dbReference type="SUPFAM" id="SSF52540">
    <property type="entry name" value="P-loop containing nucleoside triphosphate hydrolases"/>
    <property type="match status" value="2"/>
</dbReference>
<accession>A0A031LKJ2</accession>
<dbReference type="InterPro" id="IPR040699">
    <property type="entry name" value="XPB_DRD"/>
</dbReference>
<dbReference type="PROSITE" id="PS51192">
    <property type="entry name" value="HELICASE_ATP_BIND_1"/>
    <property type="match status" value="1"/>
</dbReference>
<feature type="domain" description="Helicase ATP-binding" evidence="5">
    <location>
        <begin position="78"/>
        <end position="222"/>
    </location>
</feature>
<dbReference type="Pfam" id="PF04851">
    <property type="entry name" value="ResIII"/>
    <property type="match status" value="1"/>
</dbReference>
<dbReference type="InterPro" id="IPR050615">
    <property type="entry name" value="ATP-dep_DNA_Helicase"/>
</dbReference>
<feature type="domain" description="Helicase C-terminal" evidence="6">
    <location>
        <begin position="312"/>
        <end position="444"/>
    </location>
</feature>
<name>A0A031LKJ2_9CREN</name>
<dbReference type="GO" id="GO:0004386">
    <property type="term" value="F:helicase activity"/>
    <property type="evidence" value="ECO:0007669"/>
    <property type="project" value="UniProtKB-KW"/>
</dbReference>
<evidence type="ECO:0000259" key="5">
    <source>
        <dbReference type="PROSITE" id="PS51192"/>
    </source>
</evidence>
<dbReference type="GO" id="GO:0005524">
    <property type="term" value="F:ATP binding"/>
    <property type="evidence" value="ECO:0007669"/>
    <property type="project" value="UniProtKB-KW"/>
</dbReference>
<dbReference type="Pfam" id="PF00271">
    <property type="entry name" value="Helicase_C"/>
    <property type="match status" value="1"/>
</dbReference>
<dbReference type="CDD" id="cd17926">
    <property type="entry name" value="DEXHc_RE"/>
    <property type="match status" value="1"/>
</dbReference>
<dbReference type="PANTHER" id="PTHR11274">
    <property type="entry name" value="RAD25/XP-B DNA REPAIR HELICASE"/>
    <property type="match status" value="1"/>
</dbReference>
<dbReference type="SMART" id="SM00487">
    <property type="entry name" value="DEXDc"/>
    <property type="match status" value="1"/>
</dbReference>
<dbReference type="GO" id="GO:0016787">
    <property type="term" value="F:hydrolase activity"/>
    <property type="evidence" value="ECO:0007669"/>
    <property type="project" value="UniProtKB-KW"/>
</dbReference>
<evidence type="ECO:0000259" key="6">
    <source>
        <dbReference type="PROSITE" id="PS51194"/>
    </source>
</evidence>
<dbReference type="InterPro" id="IPR014001">
    <property type="entry name" value="Helicase_ATP-bd"/>
</dbReference>
<evidence type="ECO:0000313" key="7">
    <source>
        <dbReference type="EMBL" id="EZQ01734.1"/>
    </source>
</evidence>
<dbReference type="Pfam" id="PF18458">
    <property type="entry name" value="XPB_DRD"/>
    <property type="match status" value="1"/>
</dbReference>
<dbReference type="SMART" id="SM00490">
    <property type="entry name" value="HELICc"/>
    <property type="match status" value="1"/>
</dbReference>
<evidence type="ECO:0000256" key="1">
    <source>
        <dbReference type="ARBA" id="ARBA00022741"/>
    </source>
</evidence>
<dbReference type="AlphaFoldDB" id="A0A031LKJ2"/>
<dbReference type="Gene3D" id="3.40.50.300">
    <property type="entry name" value="P-loop containing nucleotide triphosphate hydrolases"/>
    <property type="match status" value="2"/>
</dbReference>
<dbReference type="Gene3D" id="3.40.1170.30">
    <property type="match status" value="1"/>
</dbReference>
<proteinExistence type="predicted"/>
<dbReference type="OrthoDB" id="11644at2157"/>
<keyword evidence="1" id="KW-0547">Nucleotide-binding</keyword>